<evidence type="ECO:0000259" key="5">
    <source>
        <dbReference type="Pfam" id="PF01266"/>
    </source>
</evidence>
<keyword evidence="4" id="KW-0560">Oxidoreductase</keyword>
<comment type="cofactor">
    <cofactor evidence="1">
        <name>FAD</name>
        <dbReference type="ChEBI" id="CHEBI:57692"/>
    </cofactor>
</comment>
<dbReference type="SUPFAM" id="SSF54373">
    <property type="entry name" value="FAD-linked reductases, C-terminal domain"/>
    <property type="match status" value="1"/>
</dbReference>
<dbReference type="InterPro" id="IPR036188">
    <property type="entry name" value="FAD/NAD-bd_sf"/>
</dbReference>
<dbReference type="PANTHER" id="PTHR10961">
    <property type="entry name" value="PEROXISOMAL SARCOSINE OXIDASE"/>
    <property type="match status" value="1"/>
</dbReference>
<dbReference type="GO" id="GO:0050660">
    <property type="term" value="F:flavin adenine dinucleotide binding"/>
    <property type="evidence" value="ECO:0007669"/>
    <property type="project" value="InterPro"/>
</dbReference>
<protein>
    <submittedName>
        <fullName evidence="6">N-methyl-L-tryptophan oxidase</fullName>
    </submittedName>
</protein>
<evidence type="ECO:0000256" key="1">
    <source>
        <dbReference type="ARBA" id="ARBA00001974"/>
    </source>
</evidence>
<proteinExistence type="predicted"/>
<gene>
    <name evidence="6" type="ORF">BX591_13728</name>
</gene>
<dbReference type="OrthoDB" id="8713780at2"/>
<dbReference type="Pfam" id="PF01266">
    <property type="entry name" value="DAO"/>
    <property type="match status" value="1"/>
</dbReference>
<evidence type="ECO:0000256" key="3">
    <source>
        <dbReference type="ARBA" id="ARBA00022827"/>
    </source>
</evidence>
<organism evidence="6 7">
    <name type="scientific">Paraburkholderia bryophila</name>
    <dbReference type="NCBI Taxonomy" id="420952"/>
    <lineage>
        <taxon>Bacteria</taxon>
        <taxon>Pseudomonadati</taxon>
        <taxon>Pseudomonadota</taxon>
        <taxon>Betaproteobacteria</taxon>
        <taxon>Burkholderiales</taxon>
        <taxon>Burkholderiaceae</taxon>
        <taxon>Paraburkholderia</taxon>
    </lineage>
</organism>
<sequence length="393" mass="42774">MHDLNLCDQSFDTLIVGAGSVGMAAGYHLSKAGNKVLLLDADDPPHLTGSHHGGTRLIRHAYGEGAAYVPLALRAQQLWLELEQEASASIFERTGIVNIGPQGAPFMQEVQRSASQYGLPMEFLDGAEASRRWPAWRLSKEQIVSFEPDAGVLYCEQAVKSYRHLASSLGATLRTNTLVTGIELHGQGGVSVVTDKGERFGGRDLIVCAGKWSRTLLEPLGIRIPVTRVRKTFAWFDVAPSLFEPNVFPGFTIASEMGQYYGFPSLDGAGLKVGRHDGGQPVAADASLVPFGQEPTDLSELENFLRKHLPESGKLRMGKTCEYDVTPDEHFIIDQLPACSHVYMATGFSGHGFKFASAVGEALAERITQGTSRFDLSPFALGRFAGQHEDRQR</sequence>
<dbReference type="GO" id="GO:0008115">
    <property type="term" value="F:sarcosine oxidase activity"/>
    <property type="evidence" value="ECO:0007669"/>
    <property type="project" value="TreeGrafter"/>
</dbReference>
<name>A0A329BN90_9BURK</name>
<dbReference type="Gene3D" id="3.50.50.60">
    <property type="entry name" value="FAD/NAD(P)-binding domain"/>
    <property type="match status" value="1"/>
</dbReference>
<keyword evidence="3" id="KW-0274">FAD</keyword>
<dbReference type="NCBIfam" id="NF008425">
    <property type="entry name" value="PRK11259.1"/>
    <property type="match status" value="1"/>
</dbReference>
<evidence type="ECO:0000256" key="2">
    <source>
        <dbReference type="ARBA" id="ARBA00022630"/>
    </source>
</evidence>
<dbReference type="EMBL" id="QLTK01000037">
    <property type="protein sequence ID" value="RAS20435.1"/>
    <property type="molecule type" value="Genomic_DNA"/>
</dbReference>
<accession>A0A329BN90</accession>
<dbReference type="GO" id="GO:0005829">
    <property type="term" value="C:cytosol"/>
    <property type="evidence" value="ECO:0007669"/>
    <property type="project" value="TreeGrafter"/>
</dbReference>
<evidence type="ECO:0000256" key="4">
    <source>
        <dbReference type="ARBA" id="ARBA00023002"/>
    </source>
</evidence>
<evidence type="ECO:0000313" key="6">
    <source>
        <dbReference type="EMBL" id="RAS20435.1"/>
    </source>
</evidence>
<dbReference type="RefSeq" id="WP_111935335.1">
    <property type="nucleotide sequence ID" value="NZ_CADFFP010000036.1"/>
</dbReference>
<dbReference type="Proteomes" id="UP000248918">
    <property type="component" value="Unassembled WGS sequence"/>
</dbReference>
<dbReference type="SUPFAM" id="SSF51905">
    <property type="entry name" value="FAD/NAD(P)-binding domain"/>
    <property type="match status" value="1"/>
</dbReference>
<dbReference type="AlphaFoldDB" id="A0A329BN90"/>
<reference evidence="6 7" key="1">
    <citation type="submission" date="2018-06" db="EMBL/GenBank/DDBJ databases">
        <title>Genomic Encyclopedia of Type Strains, Phase III (KMG-III): the genomes of soil and plant-associated and newly described type strains.</title>
        <authorList>
            <person name="Whitman W."/>
        </authorList>
    </citation>
    <scope>NUCLEOTIDE SEQUENCE [LARGE SCALE GENOMIC DNA]</scope>
    <source>
        <strain evidence="6 7">LMG 23644</strain>
    </source>
</reference>
<feature type="domain" description="FAD dependent oxidoreductase" evidence="5">
    <location>
        <begin position="12"/>
        <end position="366"/>
    </location>
</feature>
<keyword evidence="2" id="KW-0285">Flavoprotein</keyword>
<dbReference type="InterPro" id="IPR045170">
    <property type="entry name" value="MTOX"/>
</dbReference>
<dbReference type="PANTHER" id="PTHR10961:SF7">
    <property type="entry name" value="FAD DEPENDENT OXIDOREDUCTASE DOMAIN-CONTAINING PROTEIN"/>
    <property type="match status" value="1"/>
</dbReference>
<dbReference type="InterPro" id="IPR006076">
    <property type="entry name" value="FAD-dep_OxRdtase"/>
</dbReference>
<dbReference type="Gene3D" id="3.30.9.10">
    <property type="entry name" value="D-Amino Acid Oxidase, subunit A, domain 2"/>
    <property type="match status" value="1"/>
</dbReference>
<comment type="caution">
    <text evidence="6">The sequence shown here is derived from an EMBL/GenBank/DDBJ whole genome shotgun (WGS) entry which is preliminary data.</text>
</comment>
<evidence type="ECO:0000313" key="7">
    <source>
        <dbReference type="Proteomes" id="UP000248918"/>
    </source>
</evidence>